<dbReference type="InterPro" id="IPR033756">
    <property type="entry name" value="YlxH/NBP35"/>
</dbReference>
<gene>
    <name evidence="13" type="ORF">SSX86_013125</name>
</gene>
<dbReference type="HAMAP" id="MF_02040">
    <property type="entry name" value="Mrp_NBP35"/>
    <property type="match status" value="1"/>
</dbReference>
<dbReference type="PANTHER" id="PTHR42961">
    <property type="entry name" value="IRON-SULFUR PROTEIN NUBPL"/>
    <property type="match status" value="1"/>
</dbReference>
<evidence type="ECO:0000256" key="11">
    <source>
        <dbReference type="ARBA" id="ARBA00024036"/>
    </source>
</evidence>
<proteinExistence type="inferred from homology"/>
<dbReference type="GO" id="GO:0046872">
    <property type="term" value="F:metal ion binding"/>
    <property type="evidence" value="ECO:0007669"/>
    <property type="project" value="UniProtKB-KW"/>
</dbReference>
<dbReference type="SUPFAM" id="SSF52540">
    <property type="entry name" value="P-loop containing nucleoside triphosphate hydrolases"/>
    <property type="match status" value="1"/>
</dbReference>
<organism evidence="13 14">
    <name type="scientific">Deinandra increscens subsp. villosa</name>
    <dbReference type="NCBI Taxonomy" id="3103831"/>
    <lineage>
        <taxon>Eukaryota</taxon>
        <taxon>Viridiplantae</taxon>
        <taxon>Streptophyta</taxon>
        <taxon>Embryophyta</taxon>
        <taxon>Tracheophyta</taxon>
        <taxon>Spermatophyta</taxon>
        <taxon>Magnoliopsida</taxon>
        <taxon>eudicotyledons</taxon>
        <taxon>Gunneridae</taxon>
        <taxon>Pentapetalae</taxon>
        <taxon>asterids</taxon>
        <taxon>campanulids</taxon>
        <taxon>Asterales</taxon>
        <taxon>Asteraceae</taxon>
        <taxon>Asteroideae</taxon>
        <taxon>Heliantheae alliance</taxon>
        <taxon>Madieae</taxon>
        <taxon>Madiinae</taxon>
        <taxon>Deinandra</taxon>
    </lineage>
</organism>
<dbReference type="GO" id="GO:0005524">
    <property type="term" value="F:ATP binding"/>
    <property type="evidence" value="ECO:0007669"/>
    <property type="project" value="UniProtKB-KW"/>
</dbReference>
<dbReference type="EMBL" id="JBCNJP010000014">
    <property type="protein sequence ID" value="KAK9069009.1"/>
    <property type="molecule type" value="Genomic_DNA"/>
</dbReference>
<protein>
    <recommendedName>
        <fullName evidence="12">Nucleotide-binding protein-like</fullName>
    </recommendedName>
</protein>
<dbReference type="InterPro" id="IPR019591">
    <property type="entry name" value="Mrp/NBP35_ATP-bd"/>
</dbReference>
<dbReference type="GO" id="GO:0032981">
    <property type="term" value="P:mitochondrial respiratory chain complex I assembly"/>
    <property type="evidence" value="ECO:0007669"/>
    <property type="project" value="TreeGrafter"/>
</dbReference>
<dbReference type="AlphaFoldDB" id="A0AAP0DD25"/>
<comment type="subcellular location">
    <subcellularLocation>
        <location evidence="2">Mitochondrion</location>
    </subcellularLocation>
</comment>
<keyword evidence="6" id="KW-0067">ATP-binding</keyword>
<dbReference type="InterPro" id="IPR027417">
    <property type="entry name" value="P-loop_NTPase"/>
</dbReference>
<evidence type="ECO:0000313" key="14">
    <source>
        <dbReference type="Proteomes" id="UP001408789"/>
    </source>
</evidence>
<accession>A0AAP0DD25</accession>
<evidence type="ECO:0000256" key="4">
    <source>
        <dbReference type="ARBA" id="ARBA00022723"/>
    </source>
</evidence>
<keyword evidence="10" id="KW-0496">Mitochondrion</keyword>
<dbReference type="Gene3D" id="3.40.50.300">
    <property type="entry name" value="P-loop containing nucleotide triphosphate hydrolases"/>
    <property type="match status" value="1"/>
</dbReference>
<dbReference type="FunFam" id="3.40.50.300:FF:000709">
    <property type="entry name" value="Iron-sulfur protein NUBPL isoform X1"/>
    <property type="match status" value="1"/>
</dbReference>
<dbReference type="InterPro" id="IPR044304">
    <property type="entry name" value="NUBPL-like"/>
</dbReference>
<evidence type="ECO:0000256" key="10">
    <source>
        <dbReference type="ARBA" id="ARBA00023128"/>
    </source>
</evidence>
<keyword evidence="4" id="KW-0479">Metal-binding</keyword>
<keyword evidence="3" id="KW-0004">4Fe-4S</keyword>
<dbReference type="Proteomes" id="UP001408789">
    <property type="component" value="Unassembled WGS sequence"/>
</dbReference>
<keyword evidence="9" id="KW-0411">Iron-sulfur</keyword>
<evidence type="ECO:0000256" key="1">
    <source>
        <dbReference type="ARBA" id="ARBA00001966"/>
    </source>
</evidence>
<comment type="cofactor">
    <cofactor evidence="1">
        <name>[4Fe-4S] cluster</name>
        <dbReference type="ChEBI" id="CHEBI:49883"/>
    </cofactor>
</comment>
<evidence type="ECO:0000256" key="6">
    <source>
        <dbReference type="ARBA" id="ARBA00022840"/>
    </source>
</evidence>
<comment type="similarity">
    <text evidence="11">Belongs to the Mrp/NBP35 ATP-binding proteins family.</text>
</comment>
<evidence type="ECO:0000256" key="8">
    <source>
        <dbReference type="ARBA" id="ARBA00023004"/>
    </source>
</evidence>
<evidence type="ECO:0000256" key="5">
    <source>
        <dbReference type="ARBA" id="ARBA00022741"/>
    </source>
</evidence>
<keyword evidence="8" id="KW-0408">Iron</keyword>
<dbReference type="GO" id="GO:0140663">
    <property type="term" value="F:ATP-dependent FeS chaperone activity"/>
    <property type="evidence" value="ECO:0007669"/>
    <property type="project" value="InterPro"/>
</dbReference>
<reference evidence="13 14" key="1">
    <citation type="submission" date="2024-04" db="EMBL/GenBank/DDBJ databases">
        <title>The reference genome of an endangered Asteraceae, Deinandra increscens subsp. villosa, native to the Central Coast of California.</title>
        <authorList>
            <person name="Guilliams M."/>
            <person name="Hasenstab-Lehman K."/>
            <person name="Meyer R."/>
            <person name="Mcevoy S."/>
        </authorList>
    </citation>
    <scope>NUCLEOTIDE SEQUENCE [LARGE SCALE GENOMIC DNA]</scope>
    <source>
        <tissue evidence="13">Leaf</tissue>
    </source>
</reference>
<evidence type="ECO:0000313" key="13">
    <source>
        <dbReference type="EMBL" id="KAK9069009.1"/>
    </source>
</evidence>
<sequence>MASSPSSKDTEKQEVKEVACLLCTGGKWVPNRRGNRKYVGEDIKIRTVWFYVARKNLTLEVLEDLVRNRGILETDKPFILSYFRAVPGKINRRKRNRYIATDLTSDHDCIMVSWHGNIYRIMASSPSSKDTEKQEVKEVACLLCTGGKWVPNRRGNRKYVGEDIKIRTVWFHVPRKNLTLEVLENLVRNRGDDLVGMMISRHGDIYRRSISSLSIYLSIMNRFFNLTSKKLGGFRGYAAGAENARSLKIEGVKDIIAIASGKGGVGKSTTAVNLAVSLANMCNLRVGLLDADVYGPSITTMMKLHGKPEVSKGNKMIPIESHGVKCISMGSLVEKDAPIVWRGPMVMKALEQMTRGVEWGQLDILVVDMPPGTGDAQISMSQRLQLSGALIVSTPQDVALMDARRGVKMFSKVSVPILGLIENMSYFKCPHCTKPSYIFGRGGARKTADEMGLGFVGEIPLEEEIRSGSDEGVPVVISQPTSAVSKAYCDVAHKIISRLHELAADDQTSRPHITILTVTLIVFPFQRSRSFHLPRSLYQFPLNCSSIVNRPFVWIMASSSSRKDTEKQEVKEVECVLQAGGNWVLNRLGNRKYVGDPNDVLAVAFMVPCKNLTLQGLENLIRNLDFSKVDGKPFMLSYFRAVPGRRGRKKITRYIVTDITSDHDLECFLELAVKSQHPYLLHHSLKN</sequence>
<dbReference type="GO" id="GO:0016226">
    <property type="term" value="P:iron-sulfur cluster assembly"/>
    <property type="evidence" value="ECO:0007669"/>
    <property type="project" value="InterPro"/>
</dbReference>
<dbReference type="Pfam" id="PF10609">
    <property type="entry name" value="ParA"/>
    <property type="match status" value="1"/>
</dbReference>
<name>A0AAP0DD25_9ASTR</name>
<evidence type="ECO:0000256" key="7">
    <source>
        <dbReference type="ARBA" id="ARBA00022946"/>
    </source>
</evidence>
<keyword evidence="5" id="KW-0547">Nucleotide-binding</keyword>
<dbReference type="GO" id="GO:0005759">
    <property type="term" value="C:mitochondrial matrix"/>
    <property type="evidence" value="ECO:0007669"/>
    <property type="project" value="UniProtKB-ARBA"/>
</dbReference>
<keyword evidence="14" id="KW-1185">Reference proteome</keyword>
<evidence type="ECO:0000256" key="12">
    <source>
        <dbReference type="ARBA" id="ARBA00081370"/>
    </source>
</evidence>
<dbReference type="GO" id="GO:0051539">
    <property type="term" value="F:4 iron, 4 sulfur cluster binding"/>
    <property type="evidence" value="ECO:0007669"/>
    <property type="project" value="UniProtKB-KW"/>
</dbReference>
<evidence type="ECO:0000256" key="9">
    <source>
        <dbReference type="ARBA" id="ARBA00023014"/>
    </source>
</evidence>
<keyword evidence="7" id="KW-0809">Transit peptide</keyword>
<dbReference type="CDD" id="cd02037">
    <property type="entry name" value="Mrp_NBP35"/>
    <property type="match status" value="1"/>
</dbReference>
<evidence type="ECO:0000256" key="3">
    <source>
        <dbReference type="ARBA" id="ARBA00022485"/>
    </source>
</evidence>
<evidence type="ECO:0000256" key="2">
    <source>
        <dbReference type="ARBA" id="ARBA00004173"/>
    </source>
</evidence>
<comment type="caution">
    <text evidence="13">The sequence shown here is derived from an EMBL/GenBank/DDBJ whole genome shotgun (WGS) entry which is preliminary data.</text>
</comment>
<dbReference type="PANTHER" id="PTHR42961:SF2">
    <property type="entry name" value="IRON-SULFUR PROTEIN NUBPL"/>
    <property type="match status" value="1"/>
</dbReference>